<gene>
    <name evidence="2" type="ORF">AVDCRST_MAG88-4050</name>
</gene>
<evidence type="ECO:0008006" key="3">
    <source>
        <dbReference type="Google" id="ProtNLM"/>
    </source>
</evidence>
<reference evidence="2" key="1">
    <citation type="submission" date="2020-02" db="EMBL/GenBank/DDBJ databases">
        <authorList>
            <person name="Meier V. D."/>
        </authorList>
    </citation>
    <scope>NUCLEOTIDE SEQUENCE</scope>
    <source>
        <strain evidence="2">AVDCRST_MAG88</strain>
    </source>
</reference>
<dbReference type="Pfam" id="PF13367">
    <property type="entry name" value="PrsW-protease"/>
    <property type="match status" value="1"/>
</dbReference>
<proteinExistence type="predicted"/>
<evidence type="ECO:0000313" key="2">
    <source>
        <dbReference type="EMBL" id="CAA9586682.1"/>
    </source>
</evidence>
<dbReference type="PANTHER" id="PTHR36844">
    <property type="entry name" value="PROTEASE PRSW"/>
    <property type="match status" value="1"/>
</dbReference>
<dbReference type="AlphaFoldDB" id="A0A6J4VRI3"/>
<feature type="transmembrane region" description="Helical" evidence="1">
    <location>
        <begin position="27"/>
        <end position="53"/>
    </location>
</feature>
<feature type="transmembrane region" description="Helical" evidence="1">
    <location>
        <begin position="210"/>
        <end position="238"/>
    </location>
</feature>
<feature type="transmembrane region" description="Helical" evidence="1">
    <location>
        <begin position="137"/>
        <end position="161"/>
    </location>
</feature>
<organism evidence="2">
    <name type="scientific">uncultured Thermomicrobiales bacterium</name>
    <dbReference type="NCBI Taxonomy" id="1645740"/>
    <lineage>
        <taxon>Bacteria</taxon>
        <taxon>Pseudomonadati</taxon>
        <taxon>Thermomicrobiota</taxon>
        <taxon>Thermomicrobia</taxon>
        <taxon>Thermomicrobiales</taxon>
        <taxon>environmental samples</taxon>
    </lineage>
</organism>
<dbReference type="InterPro" id="IPR026898">
    <property type="entry name" value="PrsW"/>
</dbReference>
<feature type="transmembrane region" description="Helical" evidence="1">
    <location>
        <begin position="65"/>
        <end position="90"/>
    </location>
</feature>
<protein>
    <recommendedName>
        <fullName evidence="3">PrsW family intramembrane metalloprotease</fullName>
    </recommendedName>
</protein>
<keyword evidence="1" id="KW-0472">Membrane</keyword>
<dbReference type="GO" id="GO:0008233">
    <property type="term" value="F:peptidase activity"/>
    <property type="evidence" value="ECO:0007669"/>
    <property type="project" value="InterPro"/>
</dbReference>
<keyword evidence="1" id="KW-0812">Transmembrane</keyword>
<dbReference type="PANTHER" id="PTHR36844:SF1">
    <property type="entry name" value="PROTEASE PRSW"/>
    <property type="match status" value="1"/>
</dbReference>
<dbReference type="EMBL" id="CADCWM010001001">
    <property type="protein sequence ID" value="CAA9586682.1"/>
    <property type="molecule type" value="Genomic_DNA"/>
</dbReference>
<name>A0A6J4VRI3_9BACT</name>
<sequence>MAAIVPAGLYSLIVVSFDRYEREPWRVLLGAFGWGAVMAVFFSLIFGTILQVLLGVTLGEGLAEFVSAGIGAPLIEESFKGIALIGLLLMFRDEFDNVLDGLVYGALIGLGFAMTENVLYLGGAYLQGGTGGLGELFVARIIFGGFGHALYTGTTGAALGWVRERVNRGPSRFFIPFAGWGLAVFQHFLWNTGTLVVGAVIATLRGDMNLSIIPVVILSALIFTGPGLIVLVVVALIASRRESRVIREQLAGEVATGVLTPQEYETLAHARSRRQALGEAYRRGGLRAWLTQQRFFQAAAELAFRKHRLSRGERLPSAGLRTSDDEYRAQLAALRVEGLKVAGRRSLG</sequence>
<accession>A0A6J4VRI3</accession>
<feature type="transmembrane region" description="Helical" evidence="1">
    <location>
        <begin position="102"/>
        <end position="125"/>
    </location>
</feature>
<evidence type="ECO:0000256" key="1">
    <source>
        <dbReference type="SAM" id="Phobius"/>
    </source>
</evidence>
<keyword evidence="1" id="KW-1133">Transmembrane helix</keyword>